<keyword evidence="8 10" id="KW-0653">Protein transport</keyword>
<dbReference type="InterPro" id="IPR004564">
    <property type="entry name" value="OM_lipoprot_carrier_LolA-like"/>
</dbReference>
<reference evidence="11 12" key="1">
    <citation type="submission" date="2018-05" db="EMBL/GenBank/DDBJ databases">
        <title>Integrated omic analyses show evidence that a Ca. Accumulibacter phosphatis strain performs denitrification under micro-aerobic conditions.</title>
        <authorList>
            <person name="Camejo P.Y."/>
            <person name="Katherine M.D."/>
            <person name="Daniel N.R."/>
        </authorList>
    </citation>
    <scope>NUCLEOTIDE SEQUENCE [LARGE SCALE GENOMIC DNA]</scope>
    <source>
        <strain evidence="11">UW-LDO-IC</strain>
    </source>
</reference>
<feature type="chain" id="PRO_5017094906" description="Outer-membrane lipoprotein carrier protein" evidence="10">
    <location>
        <begin position="30"/>
        <end position="213"/>
    </location>
</feature>
<protein>
    <recommendedName>
        <fullName evidence="4 10">Outer-membrane lipoprotein carrier protein</fullName>
    </recommendedName>
</protein>
<dbReference type="PANTHER" id="PTHR35869">
    <property type="entry name" value="OUTER-MEMBRANE LIPOPROTEIN CARRIER PROTEIN"/>
    <property type="match status" value="1"/>
</dbReference>
<dbReference type="Gene3D" id="2.50.20.10">
    <property type="entry name" value="Lipoprotein localisation LolA/LolB/LppX"/>
    <property type="match status" value="1"/>
</dbReference>
<feature type="signal peptide" evidence="10">
    <location>
        <begin position="1"/>
        <end position="29"/>
    </location>
</feature>
<evidence type="ECO:0000256" key="8">
    <source>
        <dbReference type="ARBA" id="ARBA00022927"/>
    </source>
</evidence>
<gene>
    <name evidence="10 11" type="primary">lolA</name>
    <name evidence="11" type="ORF">DVS81_11730</name>
</gene>
<keyword evidence="5 10" id="KW-0813">Transport</keyword>
<comment type="subunit">
    <text evidence="3 10">Monomer.</text>
</comment>
<dbReference type="GO" id="GO:0044874">
    <property type="term" value="P:lipoprotein localization to outer membrane"/>
    <property type="evidence" value="ECO:0007669"/>
    <property type="project" value="UniProtKB-UniRule"/>
</dbReference>
<evidence type="ECO:0000256" key="4">
    <source>
        <dbReference type="ARBA" id="ARBA00014035"/>
    </source>
</evidence>
<evidence type="ECO:0000256" key="3">
    <source>
        <dbReference type="ARBA" id="ARBA00011245"/>
    </source>
</evidence>
<dbReference type="GO" id="GO:0042953">
    <property type="term" value="P:lipoprotein transport"/>
    <property type="evidence" value="ECO:0007669"/>
    <property type="project" value="InterPro"/>
</dbReference>
<evidence type="ECO:0000256" key="9">
    <source>
        <dbReference type="ARBA" id="ARBA00023186"/>
    </source>
</evidence>
<evidence type="ECO:0000256" key="10">
    <source>
        <dbReference type="HAMAP-Rule" id="MF_00240"/>
    </source>
</evidence>
<keyword evidence="7 10" id="KW-0574">Periplasm</keyword>
<dbReference type="CDD" id="cd16325">
    <property type="entry name" value="LolA"/>
    <property type="match status" value="1"/>
</dbReference>
<dbReference type="Pfam" id="PF03548">
    <property type="entry name" value="LolA"/>
    <property type="match status" value="1"/>
</dbReference>
<comment type="caution">
    <text evidence="11">The sequence shown here is derived from an EMBL/GenBank/DDBJ whole genome shotgun (WGS) entry which is preliminary data.</text>
</comment>
<evidence type="ECO:0000256" key="2">
    <source>
        <dbReference type="ARBA" id="ARBA00007615"/>
    </source>
</evidence>
<organism evidence="11 12">
    <name type="scientific">Candidatus Accumulibacter meliphilus</name>
    <dbReference type="NCBI Taxonomy" id="2211374"/>
    <lineage>
        <taxon>Bacteria</taxon>
        <taxon>Pseudomonadati</taxon>
        <taxon>Pseudomonadota</taxon>
        <taxon>Betaproteobacteria</taxon>
        <taxon>Candidatus Accumulibacter</taxon>
    </lineage>
</organism>
<dbReference type="InterPro" id="IPR029046">
    <property type="entry name" value="LolA/LolB/LppX"/>
</dbReference>
<comment type="function">
    <text evidence="10">Participates in the translocation of lipoproteins from the inner membrane to the outer membrane. Only forms a complex with a lipoprotein if the residue after the N-terminal Cys is not an aspartate (The Asp acts as a targeting signal to indicate that the lipoprotein should stay in the inner membrane).</text>
</comment>
<keyword evidence="6 10" id="KW-0732">Signal</keyword>
<dbReference type="SUPFAM" id="SSF89392">
    <property type="entry name" value="Prokaryotic lipoproteins and lipoprotein localization factors"/>
    <property type="match status" value="1"/>
</dbReference>
<evidence type="ECO:0000256" key="6">
    <source>
        <dbReference type="ARBA" id="ARBA00022729"/>
    </source>
</evidence>
<comment type="similarity">
    <text evidence="2 10">Belongs to the LolA family.</text>
</comment>
<comment type="subcellular location">
    <subcellularLocation>
        <location evidence="1 10">Periplasm</location>
    </subcellularLocation>
</comment>
<proteinExistence type="inferred from homology"/>
<dbReference type="AlphaFoldDB" id="A0A369XNM1"/>
<dbReference type="Proteomes" id="UP000253831">
    <property type="component" value="Unassembled WGS sequence"/>
</dbReference>
<dbReference type="EMBL" id="QPGA01000021">
    <property type="protein sequence ID" value="RDE50392.1"/>
    <property type="molecule type" value="Genomic_DNA"/>
</dbReference>
<dbReference type="GO" id="GO:0030288">
    <property type="term" value="C:outer membrane-bounded periplasmic space"/>
    <property type="evidence" value="ECO:0007669"/>
    <property type="project" value="TreeGrafter"/>
</dbReference>
<dbReference type="InterPro" id="IPR018323">
    <property type="entry name" value="OM_lipoprot_carrier_LolA_Pbac"/>
</dbReference>
<dbReference type="PANTHER" id="PTHR35869:SF1">
    <property type="entry name" value="OUTER-MEMBRANE LIPOPROTEIN CARRIER PROTEIN"/>
    <property type="match status" value="1"/>
</dbReference>
<evidence type="ECO:0000256" key="5">
    <source>
        <dbReference type="ARBA" id="ARBA00022448"/>
    </source>
</evidence>
<accession>A0A369XNM1</accession>
<dbReference type="NCBIfam" id="TIGR00547">
    <property type="entry name" value="lolA"/>
    <property type="match status" value="1"/>
</dbReference>
<name>A0A369XNM1_9PROT</name>
<evidence type="ECO:0000256" key="7">
    <source>
        <dbReference type="ARBA" id="ARBA00022764"/>
    </source>
</evidence>
<evidence type="ECO:0000313" key="11">
    <source>
        <dbReference type="EMBL" id="RDE50392.1"/>
    </source>
</evidence>
<evidence type="ECO:0000256" key="1">
    <source>
        <dbReference type="ARBA" id="ARBA00004418"/>
    </source>
</evidence>
<keyword evidence="9 10" id="KW-0143">Chaperone</keyword>
<sequence length="213" mass="23056" precursor="true">MARPPLRPTRLLRSLCAGACLLVAQLANAGAIDKLHQFLESTRTLRADFAQTVVARNGRQGQVSSGVMIISRPGKFRWQIDKPYAQLLVGDGEKIWIHDPDLRQVTVRKAGPTLGGTPAALLAGDSRIEKDFSLREAGERDGLEWVEAVPKAPDSGFDKVSLGFAGDELRAMILLDSLGQTSSLVFAGIERNPQLAPSLFRFTPPANTDVIGE</sequence>
<keyword evidence="11" id="KW-0449">Lipoprotein</keyword>
<dbReference type="HAMAP" id="MF_00240">
    <property type="entry name" value="LolA"/>
    <property type="match status" value="1"/>
</dbReference>
<evidence type="ECO:0000313" key="12">
    <source>
        <dbReference type="Proteomes" id="UP000253831"/>
    </source>
</evidence>